<feature type="chain" id="PRO_5005189403" description="Signal transduction histidine kinase dimerisation/phosphoacceptor domain-containing protein" evidence="1">
    <location>
        <begin position="20"/>
        <end position="176"/>
    </location>
</feature>
<dbReference type="Gene3D" id="1.10.287.130">
    <property type="match status" value="1"/>
</dbReference>
<dbReference type="InterPro" id="IPR036097">
    <property type="entry name" value="HisK_dim/P_sf"/>
</dbReference>
<keyword evidence="1" id="KW-0732">Signal</keyword>
<name>A0A0G4FQC1_9ALVE</name>
<accession>A0A0G4FQC1</accession>
<reference evidence="2" key="1">
    <citation type="submission" date="2014-11" db="EMBL/GenBank/DDBJ databases">
        <authorList>
            <person name="Otto D Thomas"/>
            <person name="Naeem Raeece"/>
        </authorList>
    </citation>
    <scope>NUCLEOTIDE SEQUENCE</scope>
</reference>
<evidence type="ECO:0008006" key="3">
    <source>
        <dbReference type="Google" id="ProtNLM"/>
    </source>
</evidence>
<dbReference type="AlphaFoldDB" id="A0A0G4FQC1"/>
<dbReference type="SUPFAM" id="SSF47384">
    <property type="entry name" value="Homodimeric domain of signal transducing histidine kinase"/>
    <property type="match status" value="1"/>
</dbReference>
<feature type="non-terminal residue" evidence="2">
    <location>
        <position position="176"/>
    </location>
</feature>
<dbReference type="EMBL" id="CDMZ01000519">
    <property type="protein sequence ID" value="CEM16038.1"/>
    <property type="molecule type" value="Genomic_DNA"/>
</dbReference>
<dbReference type="PhylomeDB" id="A0A0G4FQC1"/>
<gene>
    <name evidence="2" type="ORF">Cvel_18022</name>
</gene>
<evidence type="ECO:0000256" key="1">
    <source>
        <dbReference type="SAM" id="SignalP"/>
    </source>
</evidence>
<organism evidence="2">
    <name type="scientific">Chromera velia CCMP2878</name>
    <dbReference type="NCBI Taxonomy" id="1169474"/>
    <lineage>
        <taxon>Eukaryota</taxon>
        <taxon>Sar</taxon>
        <taxon>Alveolata</taxon>
        <taxon>Colpodellida</taxon>
        <taxon>Chromeraceae</taxon>
        <taxon>Chromera</taxon>
    </lineage>
</organism>
<sequence length="176" mass="19527">MQVCITMTVSSVLLLLIVAKFRELVSVTIAAAHRELILREKAEKGRKSFMSYIMHEMRNPLSGASLLVSEFQSMLNEVLSVADDCASASARVTRRKLLRLLRLAVLLSGQMDKMRGVCDDVLQMEKLDRGGFEFVFSSQDVRAWFEDVTAQTAPLFGEPVLGLPSAGGKECEKKTI</sequence>
<evidence type="ECO:0000313" key="2">
    <source>
        <dbReference type="EMBL" id="CEM16038.1"/>
    </source>
</evidence>
<proteinExistence type="predicted"/>
<protein>
    <recommendedName>
        <fullName evidence="3">Signal transduction histidine kinase dimerisation/phosphoacceptor domain-containing protein</fullName>
    </recommendedName>
</protein>
<feature type="signal peptide" evidence="1">
    <location>
        <begin position="1"/>
        <end position="19"/>
    </location>
</feature>
<dbReference type="GO" id="GO:0000155">
    <property type="term" value="F:phosphorelay sensor kinase activity"/>
    <property type="evidence" value="ECO:0007669"/>
    <property type="project" value="InterPro"/>
</dbReference>
<dbReference type="VEuPathDB" id="CryptoDB:Cvel_18022"/>